<dbReference type="CDD" id="cd00298">
    <property type="entry name" value="ACD_sHsps_p23-like"/>
    <property type="match status" value="1"/>
</dbReference>
<protein>
    <submittedName>
        <fullName evidence="1">Putative HSP20-like chaperone</fullName>
    </submittedName>
</protein>
<proteinExistence type="predicted"/>
<evidence type="ECO:0000313" key="1">
    <source>
        <dbReference type="EMBL" id="PRQ59818.1"/>
    </source>
</evidence>
<keyword evidence="2" id="KW-1185">Reference proteome</keyword>
<gene>
    <name evidence="1" type="ORF">RchiOBHm_Chr1g0374371</name>
</gene>
<dbReference type="Proteomes" id="UP000238479">
    <property type="component" value="Chromosome 1"/>
</dbReference>
<name>A0A2P6SM91_ROSCH</name>
<dbReference type="Gene3D" id="2.60.40.790">
    <property type="match status" value="1"/>
</dbReference>
<sequence>MAFLLSQTLRRVLFSGDHLFPAIASRSISTTASASMRYHIFMADRNDPNDKGPLPAVQIRDSDDSFTVTRAFPGFGKEIVKVAVDVEKNTVSIKLRDCDGCETLVPLPEGCKSGEARSEVKHGMVTVVVPKRKKGEE</sequence>
<organism evidence="1 2">
    <name type="scientific">Rosa chinensis</name>
    <name type="common">China rose</name>
    <dbReference type="NCBI Taxonomy" id="74649"/>
    <lineage>
        <taxon>Eukaryota</taxon>
        <taxon>Viridiplantae</taxon>
        <taxon>Streptophyta</taxon>
        <taxon>Embryophyta</taxon>
        <taxon>Tracheophyta</taxon>
        <taxon>Spermatophyta</taxon>
        <taxon>Magnoliopsida</taxon>
        <taxon>eudicotyledons</taxon>
        <taxon>Gunneridae</taxon>
        <taxon>Pentapetalae</taxon>
        <taxon>rosids</taxon>
        <taxon>fabids</taxon>
        <taxon>Rosales</taxon>
        <taxon>Rosaceae</taxon>
        <taxon>Rosoideae</taxon>
        <taxon>Rosoideae incertae sedis</taxon>
        <taxon>Rosa</taxon>
    </lineage>
</organism>
<dbReference type="InterPro" id="IPR008978">
    <property type="entry name" value="HSP20-like_chaperone"/>
</dbReference>
<dbReference type="SUPFAM" id="SSF49764">
    <property type="entry name" value="HSP20-like chaperones"/>
    <property type="match status" value="1"/>
</dbReference>
<accession>A0A2P6SM91</accession>
<comment type="caution">
    <text evidence="1">The sequence shown here is derived from an EMBL/GenBank/DDBJ whole genome shotgun (WGS) entry which is preliminary data.</text>
</comment>
<dbReference type="Gramene" id="PRQ59818">
    <property type="protein sequence ID" value="PRQ59818"/>
    <property type="gene ID" value="RchiOBHm_Chr1g0374371"/>
</dbReference>
<evidence type="ECO:0000313" key="2">
    <source>
        <dbReference type="Proteomes" id="UP000238479"/>
    </source>
</evidence>
<dbReference type="AlphaFoldDB" id="A0A2P6SM91"/>
<dbReference type="EMBL" id="PDCK01000039">
    <property type="protein sequence ID" value="PRQ59818.1"/>
    <property type="molecule type" value="Genomic_DNA"/>
</dbReference>
<reference evidence="1 2" key="1">
    <citation type="journal article" date="2018" name="Nat. Genet.">
        <title>The Rosa genome provides new insights in the design of modern roses.</title>
        <authorList>
            <person name="Bendahmane M."/>
        </authorList>
    </citation>
    <scope>NUCLEOTIDE SEQUENCE [LARGE SCALE GENOMIC DNA]</scope>
    <source>
        <strain evidence="2">cv. Old Blush</strain>
    </source>
</reference>